<protein>
    <submittedName>
        <fullName evidence="8">Allantoate amidohydrolase</fullName>
    </submittedName>
</protein>
<evidence type="ECO:0000259" key="7">
    <source>
        <dbReference type="Pfam" id="PF07687"/>
    </source>
</evidence>
<evidence type="ECO:0000256" key="1">
    <source>
        <dbReference type="ARBA" id="ARBA00001936"/>
    </source>
</evidence>
<name>A0ABV6G682_9GAMM</name>
<dbReference type="CDD" id="cd03884">
    <property type="entry name" value="M20_bAS"/>
    <property type="match status" value="1"/>
</dbReference>
<organism evidence="8 9">
    <name type="scientific">Kushneria aurantia</name>
    <dbReference type="NCBI Taxonomy" id="504092"/>
    <lineage>
        <taxon>Bacteria</taxon>
        <taxon>Pseudomonadati</taxon>
        <taxon>Pseudomonadota</taxon>
        <taxon>Gammaproteobacteria</taxon>
        <taxon>Oceanospirillales</taxon>
        <taxon>Halomonadaceae</taxon>
        <taxon>Kushneria</taxon>
    </lineage>
</organism>
<evidence type="ECO:0000256" key="2">
    <source>
        <dbReference type="ARBA" id="ARBA00006153"/>
    </source>
</evidence>
<dbReference type="NCBIfam" id="NF006775">
    <property type="entry name" value="PRK09290.2-5"/>
    <property type="match status" value="1"/>
</dbReference>
<dbReference type="Gene3D" id="3.40.630.10">
    <property type="entry name" value="Zn peptidases"/>
    <property type="match status" value="1"/>
</dbReference>
<evidence type="ECO:0000313" key="8">
    <source>
        <dbReference type="EMBL" id="MFC0268482.1"/>
    </source>
</evidence>
<evidence type="ECO:0000256" key="4">
    <source>
        <dbReference type="ARBA" id="ARBA00022723"/>
    </source>
</evidence>
<sequence length="420" mass="43990">MTESHPVAGARPPLMDAGAILDACDALAALSASKDHIERVYLSAEHAAANRLAGEWMAAAGMTVWQDAVGNLCGRYEGREPELPALLLGSHLDTVVNAGRYDGILGVLLAIGVVARLHARGERLRHAVEVIAFADEEGTRYGTALFGSLAIAGGWQQRWWQLVGREGASLGEAFEQFGLDRARVAEAARPPGSVMAYLEAHIEQGPQLEDRDLPLGVVTSIAGARRFEISLGGRAGHAGTTPFALRHDALCGASEAVIAIEALARAADDVVATVGQLSVTPGAVNVIPAGVTMSLDIRSDRDTSRDRVIEAIEETIGNIADQRGLSVAWRETHSAPAVQCAGWLCERLDSAVEQAAGSSLRLASGAGHDGMAVAGLCDIAMLFVRCRGGLSHHPDESVREDDVAAALDAMGLAVRSIAEG</sequence>
<keyword evidence="4" id="KW-0479">Metal-binding</keyword>
<comment type="cofactor">
    <cofactor evidence="1">
        <name>Mn(2+)</name>
        <dbReference type="ChEBI" id="CHEBI:29035"/>
    </cofactor>
</comment>
<keyword evidence="6" id="KW-0464">Manganese</keyword>
<comment type="similarity">
    <text evidence="2">Belongs to the peptidase M20 family.</text>
</comment>
<dbReference type="PANTHER" id="PTHR32494">
    <property type="entry name" value="ALLANTOATE DEIMINASE-RELATED"/>
    <property type="match status" value="1"/>
</dbReference>
<dbReference type="InterPro" id="IPR011650">
    <property type="entry name" value="Peptidase_M20_dimer"/>
</dbReference>
<keyword evidence="5" id="KW-0378">Hydrolase</keyword>
<dbReference type="InterPro" id="IPR002933">
    <property type="entry name" value="Peptidase_M20"/>
</dbReference>
<reference evidence="8 9" key="1">
    <citation type="submission" date="2024-09" db="EMBL/GenBank/DDBJ databases">
        <authorList>
            <person name="Sun Q."/>
            <person name="Mori K."/>
        </authorList>
    </citation>
    <scope>NUCLEOTIDE SEQUENCE [LARGE SCALE GENOMIC DNA]</scope>
    <source>
        <strain evidence="8 9">CCM 7415</strain>
    </source>
</reference>
<accession>A0ABV6G682</accession>
<dbReference type="SUPFAM" id="SSF55031">
    <property type="entry name" value="Bacterial exopeptidase dimerisation domain"/>
    <property type="match status" value="1"/>
</dbReference>
<evidence type="ECO:0000313" key="9">
    <source>
        <dbReference type="Proteomes" id="UP001589814"/>
    </source>
</evidence>
<gene>
    <name evidence="8" type="ORF">ACFFHW_10895</name>
</gene>
<dbReference type="Proteomes" id="UP001589814">
    <property type="component" value="Unassembled WGS sequence"/>
</dbReference>
<feature type="domain" description="Peptidase M20 dimerisation" evidence="7">
    <location>
        <begin position="222"/>
        <end position="320"/>
    </location>
</feature>
<dbReference type="Gene3D" id="3.30.70.360">
    <property type="match status" value="1"/>
</dbReference>
<comment type="subunit">
    <text evidence="3">Homodimer.</text>
</comment>
<evidence type="ECO:0000256" key="5">
    <source>
        <dbReference type="ARBA" id="ARBA00022801"/>
    </source>
</evidence>
<dbReference type="PIRSF" id="PIRSF001235">
    <property type="entry name" value="Amidase_carbamoylase"/>
    <property type="match status" value="1"/>
</dbReference>
<dbReference type="SUPFAM" id="SSF53187">
    <property type="entry name" value="Zn-dependent exopeptidases"/>
    <property type="match status" value="1"/>
</dbReference>
<evidence type="ECO:0000256" key="3">
    <source>
        <dbReference type="ARBA" id="ARBA00011738"/>
    </source>
</evidence>
<dbReference type="EMBL" id="JBHLVX010000042">
    <property type="protein sequence ID" value="MFC0268482.1"/>
    <property type="molecule type" value="Genomic_DNA"/>
</dbReference>
<dbReference type="RefSeq" id="WP_019950352.1">
    <property type="nucleotide sequence ID" value="NZ_JBHLVX010000042.1"/>
</dbReference>
<dbReference type="PANTHER" id="PTHR32494:SF19">
    <property type="entry name" value="ALLANTOATE DEIMINASE-RELATED"/>
    <property type="match status" value="1"/>
</dbReference>
<keyword evidence="9" id="KW-1185">Reference proteome</keyword>
<dbReference type="InterPro" id="IPR001261">
    <property type="entry name" value="ArgE/DapE_CS"/>
</dbReference>
<dbReference type="InterPro" id="IPR036264">
    <property type="entry name" value="Bact_exopeptidase_dim_dom"/>
</dbReference>
<comment type="caution">
    <text evidence="8">The sequence shown here is derived from an EMBL/GenBank/DDBJ whole genome shotgun (WGS) entry which is preliminary data.</text>
</comment>
<dbReference type="InterPro" id="IPR010158">
    <property type="entry name" value="Amidase_Cbmase"/>
</dbReference>
<proteinExistence type="inferred from homology"/>
<dbReference type="Pfam" id="PF01546">
    <property type="entry name" value="Peptidase_M20"/>
    <property type="match status" value="1"/>
</dbReference>
<dbReference type="PROSITE" id="PS00758">
    <property type="entry name" value="ARGE_DAPE_CPG2_1"/>
    <property type="match status" value="1"/>
</dbReference>
<dbReference type="Pfam" id="PF07687">
    <property type="entry name" value="M20_dimer"/>
    <property type="match status" value="1"/>
</dbReference>
<dbReference type="NCBIfam" id="TIGR01879">
    <property type="entry name" value="hydantase"/>
    <property type="match status" value="1"/>
</dbReference>
<evidence type="ECO:0000256" key="6">
    <source>
        <dbReference type="ARBA" id="ARBA00023211"/>
    </source>
</evidence>